<dbReference type="InterPro" id="IPR010982">
    <property type="entry name" value="Lambda_DNA-bd_dom_sf"/>
</dbReference>
<gene>
    <name evidence="2" type="ORF">ACFOX0_09175</name>
</gene>
<dbReference type="Pfam" id="PF13560">
    <property type="entry name" value="HTH_31"/>
    <property type="match status" value="1"/>
</dbReference>
<dbReference type="SUPFAM" id="SSF47413">
    <property type="entry name" value="lambda repressor-like DNA-binding domains"/>
    <property type="match status" value="1"/>
</dbReference>
<evidence type="ECO:0000313" key="2">
    <source>
        <dbReference type="EMBL" id="MFC4106107.1"/>
    </source>
</evidence>
<feature type="domain" description="HTH cro/C1-type" evidence="1">
    <location>
        <begin position="14"/>
        <end position="68"/>
    </location>
</feature>
<accession>A0ABV8KJ25</accession>
<dbReference type="InterPro" id="IPR001387">
    <property type="entry name" value="Cro/C1-type_HTH"/>
</dbReference>
<dbReference type="RefSeq" id="WP_377543504.1">
    <property type="nucleotide sequence ID" value="NZ_JBHSBN010000004.1"/>
</dbReference>
<name>A0ABV8KJ25_9ACTN</name>
<dbReference type="SMART" id="SM00530">
    <property type="entry name" value="HTH_XRE"/>
    <property type="match status" value="1"/>
</dbReference>
<organism evidence="2 3">
    <name type="scientific">Micromonospora zhanjiangensis</name>
    <dbReference type="NCBI Taxonomy" id="1522057"/>
    <lineage>
        <taxon>Bacteria</taxon>
        <taxon>Bacillati</taxon>
        <taxon>Actinomycetota</taxon>
        <taxon>Actinomycetes</taxon>
        <taxon>Micromonosporales</taxon>
        <taxon>Micromonosporaceae</taxon>
        <taxon>Micromonospora</taxon>
    </lineage>
</organism>
<protein>
    <submittedName>
        <fullName evidence="2">Scr1 family TA system antitoxin-like transcriptional regulator</fullName>
    </submittedName>
</protein>
<dbReference type="CDD" id="cd00093">
    <property type="entry name" value="HTH_XRE"/>
    <property type="match status" value="1"/>
</dbReference>
<sequence length="266" mass="29424">MELSPLFDLFAGELRRLRTAAGLSQEALGEKINYSASLVAAVEQCRRPPRLEFAERADAVLGADGLLLRIRAALLREVVLPWFREWVAIEREATGLCSFEPLVVPGLLQTEDYARALHEGASQLVGEPMEQQVAARLERQSVLTRPNPPLLVAVLDYTVIERPVGGPKVMRDQLRHLVEVGSRTRVHLHLVPRDVGAYPGLNGAFVLATPPDADEIGYLDNQLHGTFVERTADVRSLRQSWEAVRAEAVSHGQTIKMISEAAEAWT</sequence>
<keyword evidence="3" id="KW-1185">Reference proteome</keyword>
<comment type="caution">
    <text evidence="2">The sequence shown here is derived from an EMBL/GenBank/DDBJ whole genome shotgun (WGS) entry which is preliminary data.</text>
</comment>
<reference evidence="3" key="1">
    <citation type="journal article" date="2019" name="Int. J. Syst. Evol. Microbiol.">
        <title>The Global Catalogue of Microorganisms (GCM) 10K type strain sequencing project: providing services to taxonomists for standard genome sequencing and annotation.</title>
        <authorList>
            <consortium name="The Broad Institute Genomics Platform"/>
            <consortium name="The Broad Institute Genome Sequencing Center for Infectious Disease"/>
            <person name="Wu L."/>
            <person name="Ma J."/>
        </authorList>
    </citation>
    <scope>NUCLEOTIDE SEQUENCE [LARGE SCALE GENOMIC DNA]</scope>
    <source>
        <strain evidence="3">2902at01</strain>
    </source>
</reference>
<evidence type="ECO:0000259" key="1">
    <source>
        <dbReference type="PROSITE" id="PS50943"/>
    </source>
</evidence>
<dbReference type="Pfam" id="PF19054">
    <property type="entry name" value="DUF5753"/>
    <property type="match status" value="1"/>
</dbReference>
<proteinExistence type="predicted"/>
<dbReference type="Gene3D" id="1.10.260.40">
    <property type="entry name" value="lambda repressor-like DNA-binding domains"/>
    <property type="match status" value="1"/>
</dbReference>
<dbReference type="EMBL" id="JBHSBN010000004">
    <property type="protein sequence ID" value="MFC4106107.1"/>
    <property type="molecule type" value="Genomic_DNA"/>
</dbReference>
<dbReference type="PROSITE" id="PS50943">
    <property type="entry name" value="HTH_CROC1"/>
    <property type="match status" value="1"/>
</dbReference>
<dbReference type="Proteomes" id="UP001595868">
    <property type="component" value="Unassembled WGS sequence"/>
</dbReference>
<evidence type="ECO:0000313" key="3">
    <source>
        <dbReference type="Proteomes" id="UP001595868"/>
    </source>
</evidence>
<dbReference type="InterPro" id="IPR043917">
    <property type="entry name" value="DUF5753"/>
</dbReference>